<keyword evidence="3" id="KW-1133">Transmembrane helix</keyword>
<dbReference type="InterPro" id="IPR010652">
    <property type="entry name" value="DUF1232"/>
</dbReference>
<keyword evidence="4" id="KW-0472">Membrane</keyword>
<dbReference type="RefSeq" id="WP_318563644.1">
    <property type="nucleotide sequence ID" value="NZ_JAGSRH010000055.1"/>
</dbReference>
<evidence type="ECO:0000256" key="1">
    <source>
        <dbReference type="ARBA" id="ARBA00004127"/>
    </source>
</evidence>
<evidence type="ECO:0000313" key="7">
    <source>
        <dbReference type="Proteomes" id="UP001495779"/>
    </source>
</evidence>
<accession>A0ABD5LA38</accession>
<keyword evidence="2" id="KW-0812">Transmembrane</keyword>
<dbReference type="EMBL" id="JAGSRH010000055">
    <property type="protein sequence ID" value="MER5078984.1"/>
    <property type="molecule type" value="Genomic_DNA"/>
</dbReference>
<gene>
    <name evidence="6" type="ORF">KDV35_19325</name>
</gene>
<evidence type="ECO:0000256" key="2">
    <source>
        <dbReference type="ARBA" id="ARBA00022692"/>
    </source>
</evidence>
<comment type="caution">
    <text evidence="6">The sequence shown here is derived from an EMBL/GenBank/DDBJ whole genome shotgun (WGS) entry which is preliminary data.</text>
</comment>
<dbReference type="Pfam" id="PF06803">
    <property type="entry name" value="DUF1232"/>
    <property type="match status" value="1"/>
</dbReference>
<organism evidence="6 7">
    <name type="scientific">Providencia stuartii</name>
    <dbReference type="NCBI Taxonomy" id="588"/>
    <lineage>
        <taxon>Bacteria</taxon>
        <taxon>Pseudomonadati</taxon>
        <taxon>Pseudomonadota</taxon>
        <taxon>Gammaproteobacteria</taxon>
        <taxon>Enterobacterales</taxon>
        <taxon>Morganellaceae</taxon>
        <taxon>Providencia</taxon>
    </lineage>
</organism>
<dbReference type="AlphaFoldDB" id="A0ABD5LA38"/>
<reference evidence="6 7" key="1">
    <citation type="submission" date="2021-04" db="EMBL/GenBank/DDBJ databases">
        <title>Determining the burden of carbapenem-resistant Enterobacterales from a tertiary public heath setting in Bangladesh: a clinical, epidemiological, and molecular study.</title>
        <authorList>
            <person name="Farzana R."/>
            <person name="Walsh T.R."/>
        </authorList>
    </citation>
    <scope>NUCLEOTIDE SEQUENCE [LARGE SCALE GENOMIC DNA]</scope>
    <source>
        <strain evidence="7">dmpro_s316</strain>
    </source>
</reference>
<evidence type="ECO:0000313" key="6">
    <source>
        <dbReference type="EMBL" id="MER5078984.1"/>
    </source>
</evidence>
<sequence length="113" mass="12591">MTDNINTKNDYSDDGFWNKVVNYAKDAGYELIEKSLWLYYAAQSDKTPMWAKSIIYSALAYFILPIDAIPDAIPVVGYTDDLGALAAALGSVTMYIDKDVKSQASAKLTDWFD</sequence>
<evidence type="ECO:0000256" key="3">
    <source>
        <dbReference type="ARBA" id="ARBA00022989"/>
    </source>
</evidence>
<dbReference type="GO" id="GO:0012505">
    <property type="term" value="C:endomembrane system"/>
    <property type="evidence" value="ECO:0007669"/>
    <property type="project" value="UniProtKB-SubCell"/>
</dbReference>
<evidence type="ECO:0000256" key="4">
    <source>
        <dbReference type="ARBA" id="ARBA00023136"/>
    </source>
</evidence>
<evidence type="ECO:0000259" key="5">
    <source>
        <dbReference type="Pfam" id="PF06803"/>
    </source>
</evidence>
<feature type="domain" description="DUF1232" evidence="5">
    <location>
        <begin position="51"/>
        <end position="86"/>
    </location>
</feature>
<proteinExistence type="predicted"/>
<comment type="subcellular location">
    <subcellularLocation>
        <location evidence="1">Endomembrane system</location>
        <topology evidence="1">Multi-pass membrane protein</topology>
    </subcellularLocation>
</comment>
<name>A0ABD5LA38_PROST</name>
<dbReference type="PIRSF" id="PIRSF031804">
    <property type="entry name" value="UCP031804"/>
    <property type="match status" value="1"/>
</dbReference>
<dbReference type="Proteomes" id="UP001495779">
    <property type="component" value="Unassembled WGS sequence"/>
</dbReference>
<dbReference type="InterPro" id="IPR016983">
    <property type="entry name" value="UCP031804"/>
</dbReference>
<protein>
    <submittedName>
        <fullName evidence="6">DUF1232 domain-containing protein</fullName>
    </submittedName>
</protein>